<evidence type="ECO:0000313" key="1">
    <source>
        <dbReference type="EMBL" id="GFH39835.1"/>
    </source>
</evidence>
<organism evidence="1 2">
    <name type="scientific">Pseudolactococcus insecticola</name>
    <dbReference type="NCBI Taxonomy" id="2709158"/>
    <lineage>
        <taxon>Bacteria</taxon>
        <taxon>Bacillati</taxon>
        <taxon>Bacillota</taxon>
        <taxon>Bacilli</taxon>
        <taxon>Lactobacillales</taxon>
        <taxon>Streptococcaceae</taxon>
        <taxon>Pseudolactococcus</taxon>
    </lineage>
</organism>
<gene>
    <name evidence="1" type="ORF">Hs20B_02330</name>
</gene>
<accession>A0A6A0B566</accession>
<sequence>MFTITPEQAKAIRRKQADNELNKEQVAREIGITHITYKKVITGGLKVRKSVYVKVMEWFSKDY</sequence>
<dbReference type="AlphaFoldDB" id="A0A6A0B566"/>
<comment type="caution">
    <text evidence="1">The sequence shown here is derived from an EMBL/GenBank/DDBJ whole genome shotgun (WGS) entry which is preliminary data.</text>
</comment>
<protein>
    <recommendedName>
        <fullName evidence="3">Repressor</fullName>
    </recommendedName>
</protein>
<name>A0A6A0B566_9LACT</name>
<dbReference type="EMBL" id="BLLH01000001">
    <property type="protein sequence ID" value="GFH39835.1"/>
    <property type="molecule type" value="Genomic_DNA"/>
</dbReference>
<reference evidence="1 2" key="1">
    <citation type="submission" date="2020-02" db="EMBL/GenBank/DDBJ databases">
        <title>Draft genome sequence of Lactococcus sp. Hs20B0-1.</title>
        <authorList>
            <person name="Noda S."/>
            <person name="Yuki M."/>
            <person name="Ohkuma M."/>
        </authorList>
    </citation>
    <scope>NUCLEOTIDE SEQUENCE [LARGE SCALE GENOMIC DNA]</scope>
    <source>
        <strain evidence="1 2">Hs20B0-1</strain>
    </source>
</reference>
<dbReference type="RefSeq" id="WP_172354783.1">
    <property type="nucleotide sequence ID" value="NZ_BLLH01000001.1"/>
</dbReference>
<evidence type="ECO:0000313" key="2">
    <source>
        <dbReference type="Proteomes" id="UP000475928"/>
    </source>
</evidence>
<keyword evidence="2" id="KW-1185">Reference proteome</keyword>
<dbReference type="Proteomes" id="UP000475928">
    <property type="component" value="Unassembled WGS sequence"/>
</dbReference>
<proteinExistence type="predicted"/>
<evidence type="ECO:0008006" key="3">
    <source>
        <dbReference type="Google" id="ProtNLM"/>
    </source>
</evidence>